<keyword evidence="4" id="KW-0862">Zinc</keyword>
<evidence type="ECO:0000256" key="1">
    <source>
        <dbReference type="ARBA" id="ARBA00022723"/>
    </source>
</evidence>
<dbReference type="SUPFAM" id="SSF57850">
    <property type="entry name" value="RING/U-box"/>
    <property type="match status" value="1"/>
</dbReference>
<keyword evidence="6" id="KW-1185">Reference proteome</keyword>
<evidence type="ECO:0000256" key="5">
    <source>
        <dbReference type="SAM" id="MobiDB-lite"/>
    </source>
</evidence>
<evidence type="ECO:0000313" key="6">
    <source>
        <dbReference type="Proteomes" id="UP000095283"/>
    </source>
</evidence>
<evidence type="ECO:0000313" key="7">
    <source>
        <dbReference type="WBParaSite" id="Hba_12853"/>
    </source>
</evidence>
<dbReference type="InterPro" id="IPR051031">
    <property type="entry name" value="RING-box_E3_Ubiquitin_Ligase"/>
</dbReference>
<protein>
    <submittedName>
        <fullName evidence="7">Zf-ANAPC11 domain-containing protein</fullName>
    </submittedName>
</protein>
<dbReference type="GO" id="GO:0008270">
    <property type="term" value="F:zinc ion binding"/>
    <property type="evidence" value="ECO:0007669"/>
    <property type="project" value="UniProtKB-KW"/>
</dbReference>
<keyword evidence="3" id="KW-0833">Ubl conjugation pathway</keyword>
<organism evidence="6 7">
    <name type="scientific">Heterorhabditis bacteriophora</name>
    <name type="common">Entomopathogenic nematode worm</name>
    <dbReference type="NCBI Taxonomy" id="37862"/>
    <lineage>
        <taxon>Eukaryota</taxon>
        <taxon>Metazoa</taxon>
        <taxon>Ecdysozoa</taxon>
        <taxon>Nematoda</taxon>
        <taxon>Chromadorea</taxon>
        <taxon>Rhabditida</taxon>
        <taxon>Rhabditina</taxon>
        <taxon>Rhabditomorpha</taxon>
        <taxon>Strongyloidea</taxon>
        <taxon>Heterorhabditidae</taxon>
        <taxon>Heterorhabditis</taxon>
    </lineage>
</organism>
<reference evidence="7" key="1">
    <citation type="submission" date="2016-11" db="UniProtKB">
        <authorList>
            <consortium name="WormBaseParasite"/>
        </authorList>
    </citation>
    <scope>IDENTIFICATION</scope>
</reference>
<sequence length="121" mass="13928">MLDQFTKTLATWVHPKVEIMNEASTVNTPDSMSHDDIGEDTGSTKNKNVVSQPSEVRPFALKKWNALAMWAWDVECDTCAICRVHLMDYFCILFIANLLISEKQIVYIYFSKVLVLYLITY</sequence>
<keyword evidence="2" id="KW-0863">Zinc-finger</keyword>
<dbReference type="WBParaSite" id="Hba_12853">
    <property type="protein sequence ID" value="Hba_12853"/>
    <property type="gene ID" value="Hba_12853"/>
</dbReference>
<accession>A0A1I7X5L1</accession>
<name>A0A1I7X5L1_HETBA</name>
<feature type="region of interest" description="Disordered" evidence="5">
    <location>
        <begin position="28"/>
        <end position="49"/>
    </location>
</feature>
<evidence type="ECO:0000256" key="4">
    <source>
        <dbReference type="ARBA" id="ARBA00022833"/>
    </source>
</evidence>
<dbReference type="AlphaFoldDB" id="A0A1I7X5L1"/>
<evidence type="ECO:0000256" key="3">
    <source>
        <dbReference type="ARBA" id="ARBA00022786"/>
    </source>
</evidence>
<dbReference type="InterPro" id="IPR013083">
    <property type="entry name" value="Znf_RING/FYVE/PHD"/>
</dbReference>
<proteinExistence type="predicted"/>
<evidence type="ECO:0000256" key="2">
    <source>
        <dbReference type="ARBA" id="ARBA00022771"/>
    </source>
</evidence>
<dbReference type="Gene3D" id="3.30.40.10">
    <property type="entry name" value="Zinc/RING finger domain, C3HC4 (zinc finger)"/>
    <property type="match status" value="1"/>
</dbReference>
<dbReference type="Proteomes" id="UP000095283">
    <property type="component" value="Unplaced"/>
</dbReference>
<dbReference type="PANTHER" id="PTHR11210">
    <property type="entry name" value="RING BOX"/>
    <property type="match status" value="1"/>
</dbReference>
<keyword evidence="1" id="KW-0479">Metal-binding</keyword>